<evidence type="ECO:0000313" key="4">
    <source>
        <dbReference type="Proteomes" id="UP000294003"/>
    </source>
</evidence>
<name>A0ABY0HDV9_9PEZI</name>
<feature type="region of interest" description="Disordered" evidence="2">
    <location>
        <begin position="314"/>
        <end position="364"/>
    </location>
</feature>
<evidence type="ECO:0000256" key="2">
    <source>
        <dbReference type="SAM" id="MobiDB-lite"/>
    </source>
</evidence>
<feature type="compositionally biased region" description="Polar residues" evidence="2">
    <location>
        <begin position="107"/>
        <end position="116"/>
    </location>
</feature>
<feature type="region of interest" description="Disordered" evidence="2">
    <location>
        <begin position="542"/>
        <end position="637"/>
    </location>
</feature>
<sequence length="637" mass="69475">MAIFKSAPETGRTRSAQSSSLRGRISGPIPMDDEFPLRNTGTGVPPDGDAKQVQLSTAGSSNLTWGNTPSDVVREDKTDSVAHSGPSQASNTSSSPRNRKAIRASTVRYSTVSDESAANRPQRKQSTFKIALGRIFGRKKKNANQSSGSDIQSTEPVSSVQHRSEPPPLSPACPKEVEPKRSASLPLTEYGRALRSHSVGPDDMMAIESARNSVQFESGTLRRRATASSRILSPGINDSSGEMIGLTPRPASTHARGSHPPHDNNPEDIGCAITSDSLTHRRRSRSLSQLYELADHQTDIRRRSAEIRYWQESYDRDHLPGSQPRSPSAPQHDFDEASKIDNDSQAERPVERPVEPPTMTFTQPVEFGPMIGLKITEAASAEDRIAALEARNQKLEKLVAQLFEVMPGINTYTATPLSGKKAPSLTFTATSSTAAHRPLYRAASDDLQPSSRQSDESFGDGNTFVGSIQPSMIRAQRPTSTATLRCAVREAASLPTLHGEAGGTFSADHYTMLKVLIDTEIAARQALEAQVKKLTHRVNRMSRTSRGPESGIGSRTDTFSTFDHDDDEGDLPTPAYDTYSESEAYKTPEERAGMDFEAVENGDLHDEEDDISRKRTPRTLSLGQMTLGKHPKALQEM</sequence>
<reference evidence="3 4" key="1">
    <citation type="submission" date="2018-06" db="EMBL/GenBank/DDBJ databases">
        <title>Complete Genomes of Monosporascus.</title>
        <authorList>
            <person name="Robinson A.J."/>
            <person name="Natvig D.O."/>
        </authorList>
    </citation>
    <scope>NUCLEOTIDE SEQUENCE [LARGE SCALE GENOMIC DNA]</scope>
    <source>
        <strain evidence="3 4">CBS 609.92</strain>
    </source>
</reference>
<keyword evidence="4" id="KW-1185">Reference proteome</keyword>
<feature type="coiled-coil region" evidence="1">
    <location>
        <begin position="378"/>
        <end position="405"/>
    </location>
</feature>
<evidence type="ECO:0000313" key="3">
    <source>
        <dbReference type="EMBL" id="RYO91262.1"/>
    </source>
</evidence>
<feature type="compositionally biased region" description="Polar residues" evidence="2">
    <location>
        <begin position="143"/>
        <end position="161"/>
    </location>
</feature>
<organism evidence="3 4">
    <name type="scientific">Monosporascus cannonballus</name>
    <dbReference type="NCBI Taxonomy" id="155416"/>
    <lineage>
        <taxon>Eukaryota</taxon>
        <taxon>Fungi</taxon>
        <taxon>Dikarya</taxon>
        <taxon>Ascomycota</taxon>
        <taxon>Pezizomycotina</taxon>
        <taxon>Sordariomycetes</taxon>
        <taxon>Xylariomycetidae</taxon>
        <taxon>Xylariales</taxon>
        <taxon>Xylariales incertae sedis</taxon>
        <taxon>Monosporascus</taxon>
    </lineage>
</organism>
<accession>A0ABY0HDV9</accession>
<dbReference type="Proteomes" id="UP000294003">
    <property type="component" value="Unassembled WGS sequence"/>
</dbReference>
<feature type="compositionally biased region" description="Basic and acidic residues" evidence="2">
    <location>
        <begin position="332"/>
        <end position="354"/>
    </location>
</feature>
<proteinExistence type="predicted"/>
<feature type="compositionally biased region" description="Basic and acidic residues" evidence="2">
    <location>
        <begin position="583"/>
        <end position="594"/>
    </location>
</feature>
<dbReference type="EMBL" id="QJNS01000043">
    <property type="protein sequence ID" value="RYO91262.1"/>
    <property type="molecule type" value="Genomic_DNA"/>
</dbReference>
<feature type="compositionally biased region" description="Acidic residues" evidence="2">
    <location>
        <begin position="597"/>
        <end position="610"/>
    </location>
</feature>
<feature type="region of interest" description="Disordered" evidence="2">
    <location>
        <begin position="217"/>
        <end position="282"/>
    </location>
</feature>
<feature type="compositionally biased region" description="Polar residues" evidence="2">
    <location>
        <begin position="85"/>
        <end position="96"/>
    </location>
</feature>
<protein>
    <submittedName>
        <fullName evidence="3">Uncharacterized protein</fullName>
    </submittedName>
</protein>
<feature type="compositionally biased region" description="Polar residues" evidence="2">
    <location>
        <begin position="226"/>
        <end position="240"/>
    </location>
</feature>
<feature type="compositionally biased region" description="Polar residues" evidence="2">
    <location>
        <begin position="53"/>
        <end position="70"/>
    </location>
</feature>
<keyword evidence="1" id="KW-0175">Coiled coil</keyword>
<feature type="region of interest" description="Disordered" evidence="2">
    <location>
        <begin position="1"/>
        <end position="189"/>
    </location>
</feature>
<evidence type="ECO:0000256" key="1">
    <source>
        <dbReference type="SAM" id="Coils"/>
    </source>
</evidence>
<gene>
    <name evidence="3" type="ORF">DL762_002248</name>
</gene>
<comment type="caution">
    <text evidence="3">The sequence shown here is derived from an EMBL/GenBank/DDBJ whole genome shotgun (WGS) entry which is preliminary data.</text>
</comment>